<accession>A0A834EK67</accession>
<organism evidence="1 2">
    <name type="scientific">Phyllostomus discolor</name>
    <name type="common">pale spear-nosed bat</name>
    <dbReference type="NCBI Taxonomy" id="89673"/>
    <lineage>
        <taxon>Eukaryota</taxon>
        <taxon>Metazoa</taxon>
        <taxon>Chordata</taxon>
        <taxon>Craniata</taxon>
        <taxon>Vertebrata</taxon>
        <taxon>Euteleostomi</taxon>
        <taxon>Mammalia</taxon>
        <taxon>Eutheria</taxon>
        <taxon>Laurasiatheria</taxon>
        <taxon>Chiroptera</taxon>
        <taxon>Yangochiroptera</taxon>
        <taxon>Phyllostomidae</taxon>
        <taxon>Phyllostominae</taxon>
        <taxon>Phyllostomus</taxon>
    </lineage>
</organism>
<gene>
    <name evidence="1" type="ORF">HJG60_010269</name>
</gene>
<name>A0A834EK67_9CHIR</name>
<sequence>MVSPTPPLVGPPLPRRRWRRRAVAGQSGSWLASPGQRSPSGGDLGLGGCWKGKARWGYPFRCLLRKLDAACWTSHLSLRHGRKGLRDFVLPASRDSFALRIPPFFPAPLPPSPVRHVCTGIFLASFTGRSARWKGLRCWARRGTPEGLLSLSRFSQLPGCQLSSPGDWQQEAMDFPHRSASSAVVFFFGFVSFACTHV</sequence>
<dbReference type="EMBL" id="JABVXQ010000003">
    <property type="protein sequence ID" value="KAF6119886.1"/>
    <property type="molecule type" value="Genomic_DNA"/>
</dbReference>
<reference evidence="1 2" key="1">
    <citation type="journal article" date="2020" name="Nature">
        <title>Six reference-quality genomes reveal evolution of bat adaptations.</title>
        <authorList>
            <person name="Jebb D."/>
            <person name="Huang Z."/>
            <person name="Pippel M."/>
            <person name="Hughes G.M."/>
            <person name="Lavrichenko K."/>
            <person name="Devanna P."/>
            <person name="Winkler S."/>
            <person name="Jermiin L.S."/>
            <person name="Skirmuntt E.C."/>
            <person name="Katzourakis A."/>
            <person name="Burkitt-Gray L."/>
            <person name="Ray D.A."/>
            <person name="Sullivan K.A.M."/>
            <person name="Roscito J.G."/>
            <person name="Kirilenko B.M."/>
            <person name="Davalos L.M."/>
            <person name="Corthals A.P."/>
            <person name="Power M.L."/>
            <person name="Jones G."/>
            <person name="Ransome R.D."/>
            <person name="Dechmann D.K.N."/>
            <person name="Locatelli A.G."/>
            <person name="Puechmaille S.J."/>
            <person name="Fedrigo O."/>
            <person name="Jarvis E.D."/>
            <person name="Hiller M."/>
            <person name="Vernes S.C."/>
            <person name="Myers E.W."/>
            <person name="Teeling E.C."/>
        </authorList>
    </citation>
    <scope>NUCLEOTIDE SEQUENCE [LARGE SCALE GENOMIC DNA]</scope>
    <source>
        <strain evidence="1">Bat1K_MPI-CBG_1</strain>
    </source>
</reference>
<dbReference type="AlphaFoldDB" id="A0A834EK67"/>
<proteinExistence type="predicted"/>
<protein>
    <submittedName>
        <fullName evidence="1">Uncharacterized protein</fullName>
    </submittedName>
</protein>
<dbReference type="Proteomes" id="UP000664940">
    <property type="component" value="Unassembled WGS sequence"/>
</dbReference>
<comment type="caution">
    <text evidence="1">The sequence shown here is derived from an EMBL/GenBank/DDBJ whole genome shotgun (WGS) entry which is preliminary data.</text>
</comment>
<evidence type="ECO:0000313" key="1">
    <source>
        <dbReference type="EMBL" id="KAF6119886.1"/>
    </source>
</evidence>
<evidence type="ECO:0000313" key="2">
    <source>
        <dbReference type="Proteomes" id="UP000664940"/>
    </source>
</evidence>